<reference evidence="1" key="1">
    <citation type="submission" date="2019-11" db="EMBL/GenBank/DDBJ databases">
        <authorList>
            <person name="Feng L."/>
        </authorList>
    </citation>
    <scope>NUCLEOTIDE SEQUENCE</scope>
    <source>
        <strain evidence="1">AodontolyticusLFYP35</strain>
    </source>
</reference>
<organism evidence="1">
    <name type="scientific">Schaalia odontolytica</name>
    <dbReference type="NCBI Taxonomy" id="1660"/>
    <lineage>
        <taxon>Bacteria</taxon>
        <taxon>Bacillati</taxon>
        <taxon>Actinomycetota</taxon>
        <taxon>Actinomycetes</taxon>
        <taxon>Actinomycetales</taxon>
        <taxon>Actinomycetaceae</taxon>
        <taxon>Schaalia</taxon>
    </lineage>
</organism>
<protein>
    <submittedName>
        <fullName evidence="1">Uncharacterized protein</fullName>
    </submittedName>
</protein>
<dbReference type="EMBL" id="CACRSM010000002">
    <property type="protein sequence ID" value="VYT00530.1"/>
    <property type="molecule type" value="Genomic_DNA"/>
</dbReference>
<evidence type="ECO:0000313" key="1">
    <source>
        <dbReference type="EMBL" id="VYT00530.1"/>
    </source>
</evidence>
<name>A0A6N2T528_9ACTO</name>
<gene>
    <name evidence="1" type="ORF">AOLFYP35_01177</name>
</gene>
<accession>A0A6N2T528</accession>
<dbReference type="AlphaFoldDB" id="A0A6N2T528"/>
<sequence length="42" mass="4698">MARKPHPLSEVGQKKKLTAKQRGAYRLLLSCDEASVQTRMIG</sequence>
<proteinExistence type="predicted"/>